<dbReference type="KEGG" id="rta:Rta_03960"/>
<keyword evidence="2" id="KW-0238">DNA-binding</keyword>
<dbReference type="eggNOG" id="COG2207">
    <property type="taxonomic scope" value="Bacteria"/>
</dbReference>
<dbReference type="HOGENOM" id="CLU_000445_81_0_4"/>
<dbReference type="InterPro" id="IPR018062">
    <property type="entry name" value="HTH_AraC-typ_CS"/>
</dbReference>
<dbReference type="Pfam" id="PF12833">
    <property type="entry name" value="HTH_18"/>
    <property type="match status" value="1"/>
</dbReference>
<protein>
    <submittedName>
        <fullName evidence="5">Transcriptional regulator, AraC family-like protein</fullName>
    </submittedName>
</protein>
<feature type="domain" description="HTH araC/xylS-type" evidence="4">
    <location>
        <begin position="174"/>
        <end position="271"/>
    </location>
</feature>
<dbReference type="SUPFAM" id="SSF46689">
    <property type="entry name" value="Homeodomain-like"/>
    <property type="match status" value="2"/>
</dbReference>
<proteinExistence type="predicted"/>
<dbReference type="EMBL" id="CP000245">
    <property type="protein sequence ID" value="AEG91467.1"/>
    <property type="molecule type" value="Genomic_DNA"/>
</dbReference>
<dbReference type="RefSeq" id="WP_013899700.1">
    <property type="nucleotide sequence ID" value="NC_015677.1"/>
</dbReference>
<sequence>MDALSLLLNRFAISAGVFYTGQICGVHGFAGDEHRGHLHIIEEGPVDLVQADGAAQRIDRPTLLFMPRPQQHRLVADDSLGAKVLCATVQFGGCNNNPISDSLPPLLAVRLQDLEGALPLLGLLAREAFGGRPGAQAAVDRLCELLIIQLLRHCLRQGLTTGGTLAGLSEPRLARALVALHREPTRAWELADMAAQAGLSRARFAARFREVTGQTPADYLAGWRMTIAQHLLRSGRAMKQVSAESGYGSSSAFIRAFVRKVGVPPAQWLRQIEDASAAGQRPH</sequence>
<name>F5Y5W3_RAMTT</name>
<dbReference type="PANTHER" id="PTHR46796">
    <property type="entry name" value="HTH-TYPE TRANSCRIPTIONAL ACTIVATOR RHAS-RELATED"/>
    <property type="match status" value="1"/>
</dbReference>
<dbReference type="OrthoDB" id="9789899at2"/>
<evidence type="ECO:0000313" key="5">
    <source>
        <dbReference type="EMBL" id="AEG91467.1"/>
    </source>
</evidence>
<dbReference type="InterPro" id="IPR050204">
    <property type="entry name" value="AraC_XylS_family_regulators"/>
</dbReference>
<dbReference type="PANTHER" id="PTHR46796:SF13">
    <property type="entry name" value="HTH-TYPE TRANSCRIPTIONAL ACTIVATOR RHAS"/>
    <property type="match status" value="1"/>
</dbReference>
<dbReference type="PROSITE" id="PS00041">
    <property type="entry name" value="HTH_ARAC_FAMILY_1"/>
    <property type="match status" value="1"/>
</dbReference>
<evidence type="ECO:0000259" key="4">
    <source>
        <dbReference type="PROSITE" id="PS01124"/>
    </source>
</evidence>
<organism evidence="5 6">
    <name type="scientific">Ramlibacter tataouinensis (strain ATCC BAA-407 / DSM 14655 / LMG 21543 / TTB310)</name>
    <dbReference type="NCBI Taxonomy" id="365046"/>
    <lineage>
        <taxon>Bacteria</taxon>
        <taxon>Pseudomonadati</taxon>
        <taxon>Pseudomonadota</taxon>
        <taxon>Betaproteobacteria</taxon>
        <taxon>Burkholderiales</taxon>
        <taxon>Comamonadaceae</taxon>
        <taxon>Ramlibacter</taxon>
    </lineage>
</organism>
<reference evidence="6" key="1">
    <citation type="submission" date="2006-01" db="EMBL/GenBank/DDBJ databases">
        <title>Genome of the cyst-dividing bacterium Ramlibacter tataouinensis.</title>
        <authorList>
            <person name="Barakat M."/>
            <person name="Ortet P."/>
            <person name="De Luca G."/>
            <person name="Jourlin-Castelli C."/>
            <person name="Ansaldi M."/>
            <person name="Py B."/>
            <person name="Fichant G."/>
            <person name="Coutinho P."/>
            <person name="Voulhoux R."/>
            <person name="Bastien O."/>
            <person name="Roy S."/>
            <person name="Marechal E."/>
            <person name="Henrissat B."/>
            <person name="Quentin Y."/>
            <person name="Noirot P."/>
            <person name="Filloux A."/>
            <person name="Mejean V."/>
            <person name="DuBow M."/>
            <person name="Barras F."/>
            <person name="Heulin T."/>
        </authorList>
    </citation>
    <scope>NUCLEOTIDE SEQUENCE [LARGE SCALE GENOMIC DNA]</scope>
    <source>
        <strain evidence="6">ATCC BAA-407 / DSM 14655 / LMG 21543 / TTB310</strain>
    </source>
</reference>
<dbReference type="InterPro" id="IPR009057">
    <property type="entry name" value="Homeodomain-like_sf"/>
</dbReference>
<dbReference type="STRING" id="365046.Rta_03960"/>
<keyword evidence="1" id="KW-0805">Transcription regulation</keyword>
<keyword evidence="6" id="KW-1185">Reference proteome</keyword>
<dbReference type="InterPro" id="IPR018060">
    <property type="entry name" value="HTH_AraC"/>
</dbReference>
<dbReference type="Gene3D" id="1.10.10.60">
    <property type="entry name" value="Homeodomain-like"/>
    <property type="match status" value="2"/>
</dbReference>
<dbReference type="InterPro" id="IPR032783">
    <property type="entry name" value="AraC_lig"/>
</dbReference>
<dbReference type="AlphaFoldDB" id="F5Y5W3"/>
<dbReference type="GO" id="GO:0003700">
    <property type="term" value="F:DNA-binding transcription factor activity"/>
    <property type="evidence" value="ECO:0007669"/>
    <property type="project" value="InterPro"/>
</dbReference>
<accession>F5Y5W3</accession>
<dbReference type="PROSITE" id="PS01124">
    <property type="entry name" value="HTH_ARAC_FAMILY_2"/>
    <property type="match status" value="1"/>
</dbReference>
<evidence type="ECO:0000256" key="2">
    <source>
        <dbReference type="ARBA" id="ARBA00023125"/>
    </source>
</evidence>
<evidence type="ECO:0000313" key="6">
    <source>
        <dbReference type="Proteomes" id="UP000008385"/>
    </source>
</evidence>
<dbReference type="GO" id="GO:0043565">
    <property type="term" value="F:sequence-specific DNA binding"/>
    <property type="evidence" value="ECO:0007669"/>
    <property type="project" value="InterPro"/>
</dbReference>
<dbReference type="Pfam" id="PF12852">
    <property type="entry name" value="Cupin_6"/>
    <property type="match status" value="1"/>
</dbReference>
<evidence type="ECO:0000256" key="3">
    <source>
        <dbReference type="ARBA" id="ARBA00023163"/>
    </source>
</evidence>
<keyword evidence="3" id="KW-0804">Transcription</keyword>
<dbReference type="SMART" id="SM00342">
    <property type="entry name" value="HTH_ARAC"/>
    <property type="match status" value="1"/>
</dbReference>
<evidence type="ECO:0000256" key="1">
    <source>
        <dbReference type="ARBA" id="ARBA00023015"/>
    </source>
</evidence>
<gene>
    <name evidence="5" type="ordered locus">Rta_03960</name>
</gene>
<dbReference type="Proteomes" id="UP000008385">
    <property type="component" value="Chromosome"/>
</dbReference>
<reference evidence="5 6" key="2">
    <citation type="journal article" date="2011" name="PLoS ONE">
        <title>The Cyst-Dividing Bacterium Ramlibacter tataouinensis TTB310 Genome Reveals a Well-Stocked Toolbox for Adaptation to a Desert Environment.</title>
        <authorList>
            <person name="De Luca G."/>
            <person name="Barakat M."/>
            <person name="Ortet P."/>
            <person name="Fochesato S."/>
            <person name="Jourlin-Castelli C."/>
            <person name="Ansaldi M."/>
            <person name="Py B."/>
            <person name="Fichant G."/>
            <person name="Coutinho P.M."/>
            <person name="Voulhoux R."/>
            <person name="Bastien O."/>
            <person name="Marechal E."/>
            <person name="Henrissat B."/>
            <person name="Quentin Y."/>
            <person name="Noirot P."/>
            <person name="Filloux A."/>
            <person name="Mejean V."/>
            <person name="Dubow M.S."/>
            <person name="Barras F."/>
            <person name="Barbe V."/>
            <person name="Weissenbach J."/>
            <person name="Mihalcescu I."/>
            <person name="Vermeglio A."/>
            <person name="Achouak W."/>
            <person name="Heulin T."/>
        </authorList>
    </citation>
    <scope>NUCLEOTIDE SEQUENCE [LARGE SCALE GENOMIC DNA]</scope>
    <source>
        <strain evidence="6">ATCC BAA-407 / DSM 14655 / LMG 21543 / TTB310</strain>
    </source>
</reference>